<dbReference type="InterPro" id="IPR005586">
    <property type="entry name" value="ABC_trans_aux"/>
</dbReference>
<dbReference type="Pfam" id="PF03886">
    <property type="entry name" value="ABC_trans_aux"/>
    <property type="match status" value="1"/>
</dbReference>
<evidence type="ECO:0000313" key="2">
    <source>
        <dbReference type="EMBL" id="UZD55250.1"/>
    </source>
</evidence>
<gene>
    <name evidence="2" type="ORF">OMP39_01240</name>
</gene>
<evidence type="ECO:0000259" key="1">
    <source>
        <dbReference type="Pfam" id="PF03886"/>
    </source>
</evidence>
<keyword evidence="3" id="KW-1185">Reference proteome</keyword>
<feature type="domain" description="ABC-type transport auxiliary lipoprotein component" evidence="1">
    <location>
        <begin position="43"/>
        <end position="199"/>
    </location>
</feature>
<name>A0ABY6MTB9_9BURK</name>
<reference evidence="2" key="1">
    <citation type="submission" date="2022-10" db="EMBL/GenBank/DDBJ databases">
        <title>Complete genome sequence of Schlegelella aquatica LMG 23380.</title>
        <authorList>
            <person name="Musilova J."/>
            <person name="Kourilova X."/>
            <person name="Bezdicek M."/>
            <person name="Hermankova K."/>
            <person name="Obruca S."/>
            <person name="Sedlar K."/>
        </authorList>
    </citation>
    <scope>NUCLEOTIDE SEQUENCE</scope>
    <source>
        <strain evidence="2">LMG 23380</strain>
    </source>
</reference>
<proteinExistence type="predicted"/>
<dbReference type="Proteomes" id="UP001163266">
    <property type="component" value="Chromosome"/>
</dbReference>
<organism evidence="2 3">
    <name type="scientific">Caldimonas aquatica</name>
    <dbReference type="NCBI Taxonomy" id="376175"/>
    <lineage>
        <taxon>Bacteria</taxon>
        <taxon>Pseudomonadati</taxon>
        <taxon>Pseudomonadota</taxon>
        <taxon>Betaproteobacteria</taxon>
        <taxon>Burkholderiales</taxon>
        <taxon>Sphaerotilaceae</taxon>
        <taxon>Caldimonas</taxon>
    </lineage>
</organism>
<dbReference type="SUPFAM" id="SSF159594">
    <property type="entry name" value="XCC0632-like"/>
    <property type="match status" value="1"/>
</dbReference>
<keyword evidence="2" id="KW-0449">Lipoprotein</keyword>
<protein>
    <submittedName>
        <fullName evidence="2">ABC-type transport auxiliary lipoprotein family protein</fullName>
    </submittedName>
</protein>
<evidence type="ECO:0000313" key="3">
    <source>
        <dbReference type="Proteomes" id="UP001163266"/>
    </source>
</evidence>
<sequence>MHASAARARRAMQATLCAALLLTGCAGPEPRATLITLPSLAGTAASPAAEVASAPARWLAVRRVQLPEYLQARRVRFRADASTVGEWPHAFWAERLEVAVSREFTAALAQRLGAWQVCEGTCASAPPHMVLLVEFSTLDFRRDRGRLTGSARLLATTGDAQARVLLAWQEAIDEPAPREGPQGQAEALGAALQRLADAAARRLASLP</sequence>
<dbReference type="PROSITE" id="PS51257">
    <property type="entry name" value="PROKAR_LIPOPROTEIN"/>
    <property type="match status" value="1"/>
</dbReference>
<accession>A0ABY6MTB9</accession>
<dbReference type="Gene3D" id="3.40.50.10610">
    <property type="entry name" value="ABC-type transport auxiliary lipoprotein component"/>
    <property type="match status" value="1"/>
</dbReference>
<dbReference type="EMBL" id="CP110257">
    <property type="protein sequence ID" value="UZD55250.1"/>
    <property type="molecule type" value="Genomic_DNA"/>
</dbReference>
<dbReference type="RefSeq" id="WP_264893008.1">
    <property type="nucleotide sequence ID" value="NZ_CP110257.1"/>
</dbReference>